<dbReference type="Pfam" id="PF00583">
    <property type="entry name" value="Acetyltransf_1"/>
    <property type="match status" value="1"/>
</dbReference>
<dbReference type="EMBL" id="CM001466">
    <property type="protein sequence ID" value="EHY87695.1"/>
    <property type="molecule type" value="Genomic_DNA"/>
</dbReference>
<accession>H8GBH3</accession>
<evidence type="ECO:0000256" key="1">
    <source>
        <dbReference type="ARBA" id="ARBA00022679"/>
    </source>
</evidence>
<dbReference type="InterPro" id="IPR000182">
    <property type="entry name" value="GNAT_dom"/>
</dbReference>
<dbReference type="Proteomes" id="UP000004705">
    <property type="component" value="Chromosome"/>
</dbReference>
<sequence>MTQPGSVHNTAERPPLVAEPPLPDLVLAPMTDGDAAEVLVLQRCCWVQEAVANDMLDIPALHETVEDVAGWLPSWQAWCVRRQGRLVAAVRAQAEGTTWEIGRLMVAPDLAGQGLGSWLLDYAERQAPTGTTTYSLFTGVHSHRNLALYRRAGYVVRPDADAPAGAVALTKSR</sequence>
<dbReference type="SUPFAM" id="SSF55729">
    <property type="entry name" value="Acyl-CoA N-acyltransferases (Nat)"/>
    <property type="match status" value="1"/>
</dbReference>
<dbReference type="InterPro" id="IPR016181">
    <property type="entry name" value="Acyl_CoA_acyltransferase"/>
</dbReference>
<reference evidence="4 5" key="1">
    <citation type="journal article" date="2012" name="Stand. Genomic Sci.">
        <title>Genome sequence of the soil bacterium Saccharomonospora azurea type strain (NA-128(T)).</title>
        <authorList>
            <person name="Klenk H.P."/>
            <person name="Held B."/>
            <person name="Lucas S."/>
            <person name="Lapidus A."/>
            <person name="Copeland A."/>
            <person name="Hammon N."/>
            <person name="Pitluck S."/>
            <person name="Goodwin L.A."/>
            <person name="Han C."/>
            <person name="Tapia R."/>
            <person name="Brambilla E.M."/>
            <person name="Potter G."/>
            <person name="Land M."/>
            <person name="Ivanova N."/>
            <person name="Rohde M."/>
            <person name="Goker M."/>
            <person name="Detter J.C."/>
            <person name="Kyrpides N.C."/>
            <person name="Woyke T."/>
        </authorList>
    </citation>
    <scope>NUCLEOTIDE SEQUENCE [LARGE SCALE GENOMIC DNA]</scope>
    <source>
        <strain evidence="4 5">NA-128</strain>
    </source>
</reference>
<keyword evidence="5" id="KW-1185">Reference proteome</keyword>
<dbReference type="PROSITE" id="PS51186">
    <property type="entry name" value="GNAT"/>
    <property type="match status" value="1"/>
</dbReference>
<evidence type="ECO:0000313" key="5">
    <source>
        <dbReference type="Proteomes" id="UP000004705"/>
    </source>
</evidence>
<evidence type="ECO:0000256" key="2">
    <source>
        <dbReference type="ARBA" id="ARBA00023315"/>
    </source>
</evidence>
<gene>
    <name evidence="4" type="ORF">SacazDRAFT_00747</name>
</gene>
<dbReference type="CDD" id="cd04301">
    <property type="entry name" value="NAT_SF"/>
    <property type="match status" value="1"/>
</dbReference>
<protein>
    <submittedName>
        <fullName evidence="4">Acetyltransferase</fullName>
    </submittedName>
</protein>
<dbReference type="AlphaFoldDB" id="H8GBH3"/>
<dbReference type="PANTHER" id="PTHR43800:SF1">
    <property type="entry name" value="PEPTIDYL-LYSINE N-ACETYLTRANSFERASE YJAB"/>
    <property type="match status" value="1"/>
</dbReference>
<dbReference type="PANTHER" id="PTHR43800">
    <property type="entry name" value="PEPTIDYL-LYSINE N-ACETYLTRANSFERASE YJAB"/>
    <property type="match status" value="1"/>
</dbReference>
<keyword evidence="2" id="KW-0012">Acyltransferase</keyword>
<dbReference type="OrthoDB" id="4322031at2"/>
<feature type="domain" description="N-acetyltransferase" evidence="3">
    <location>
        <begin position="25"/>
        <end position="173"/>
    </location>
</feature>
<keyword evidence="1" id="KW-0808">Transferase</keyword>
<evidence type="ECO:0000313" key="4">
    <source>
        <dbReference type="EMBL" id="EHY87695.1"/>
    </source>
</evidence>
<dbReference type="RefSeq" id="WP_005438779.1">
    <property type="nucleotide sequence ID" value="NZ_CM001466.1"/>
</dbReference>
<organism evidence="4 5">
    <name type="scientific">Saccharomonospora azurea NA-128</name>
    <dbReference type="NCBI Taxonomy" id="882081"/>
    <lineage>
        <taxon>Bacteria</taxon>
        <taxon>Bacillati</taxon>
        <taxon>Actinomycetota</taxon>
        <taxon>Actinomycetes</taxon>
        <taxon>Pseudonocardiales</taxon>
        <taxon>Pseudonocardiaceae</taxon>
        <taxon>Saccharomonospora</taxon>
    </lineage>
</organism>
<name>H8GBH3_9PSEU</name>
<dbReference type="HOGENOM" id="CLU_096795_0_0_11"/>
<evidence type="ECO:0000259" key="3">
    <source>
        <dbReference type="PROSITE" id="PS51186"/>
    </source>
</evidence>
<proteinExistence type="predicted"/>
<dbReference type="Gene3D" id="3.40.630.30">
    <property type="match status" value="1"/>
</dbReference>
<dbReference type="GO" id="GO:0016747">
    <property type="term" value="F:acyltransferase activity, transferring groups other than amino-acyl groups"/>
    <property type="evidence" value="ECO:0007669"/>
    <property type="project" value="InterPro"/>
</dbReference>